<dbReference type="GO" id="GO:0022857">
    <property type="term" value="F:transmembrane transporter activity"/>
    <property type="evidence" value="ECO:0007669"/>
    <property type="project" value="TreeGrafter"/>
</dbReference>
<dbReference type="Pfam" id="PF02687">
    <property type="entry name" value="FtsX"/>
    <property type="match status" value="2"/>
</dbReference>
<comment type="similarity">
    <text evidence="6">Belongs to the ABC-4 integral membrane protein family.</text>
</comment>
<dbReference type="EMBL" id="DXCH01000207">
    <property type="protein sequence ID" value="HIZ07748.1"/>
    <property type="molecule type" value="Genomic_DNA"/>
</dbReference>
<reference evidence="9" key="1">
    <citation type="journal article" date="2021" name="PeerJ">
        <title>Extensive microbial diversity within the chicken gut microbiome revealed by metagenomics and culture.</title>
        <authorList>
            <person name="Gilroy R."/>
            <person name="Ravi A."/>
            <person name="Getino M."/>
            <person name="Pursley I."/>
            <person name="Horton D.L."/>
            <person name="Alikhan N.F."/>
            <person name="Baker D."/>
            <person name="Gharbi K."/>
            <person name="Hall N."/>
            <person name="Watson M."/>
            <person name="Adriaenssens E.M."/>
            <person name="Foster-Nyarko E."/>
            <person name="Jarju S."/>
            <person name="Secka A."/>
            <person name="Antonio M."/>
            <person name="Oren A."/>
            <person name="Chaudhuri R.R."/>
            <person name="La Ragione R."/>
            <person name="Hildebrand F."/>
            <person name="Pallen M.J."/>
        </authorList>
    </citation>
    <scope>NUCLEOTIDE SEQUENCE</scope>
    <source>
        <strain evidence="9">CHK192-9172</strain>
    </source>
</reference>
<evidence type="ECO:0000256" key="6">
    <source>
        <dbReference type="ARBA" id="ARBA00038076"/>
    </source>
</evidence>
<protein>
    <submittedName>
        <fullName evidence="9">ABC transporter permease</fullName>
    </submittedName>
</protein>
<feature type="transmembrane region" description="Helical" evidence="7">
    <location>
        <begin position="318"/>
        <end position="348"/>
    </location>
</feature>
<evidence type="ECO:0000259" key="8">
    <source>
        <dbReference type="Pfam" id="PF02687"/>
    </source>
</evidence>
<dbReference type="PANTHER" id="PTHR30572:SF4">
    <property type="entry name" value="ABC TRANSPORTER PERMEASE YTRF"/>
    <property type="match status" value="1"/>
</dbReference>
<evidence type="ECO:0000256" key="4">
    <source>
        <dbReference type="ARBA" id="ARBA00022989"/>
    </source>
</evidence>
<accession>A0A9D2D395</accession>
<name>A0A9D2D395_9FIRM</name>
<keyword evidence="5 7" id="KW-0472">Membrane</keyword>
<sequence>MRTERSQTGEKPIGILSNSSWKACLRLARRMIRINRTRAFFLCLSIILVTILYTMIFFTSSSVYDSYLLQDQQEYGSTNHIVFDGLSEHQAQRISRHENVKKAVELYSIGTLSDEMLEYRTIRLAAADSAYAQTVSAIPDAGHMPEREGEIALDIMTLDSLGLRHKTGQKVRIQWQDGNGTEHTDTFVLCGYWSGENIHTESCAWIVPKEARRLLADSGAKESITLGVTLYQPEDLDKQAEEILDSLGLEEIPYTTNYSYNSARMETANARAFSYLINTVFVVAGGFLLIYTIMAVSRSERIAFLASVKSLGMTPSQTGIFTSLYSLLLCVPAVPGGLLVGFAVFYHISRRLIAILTGITVNLEQLEVYPAVWAAVCGVLTAWGGCFVSTFAMCRRTPAGLRKYLNQEFCGRKRKSADKMTVWRMACRMMNIGKRTFISSIILLLMASVLLGGSYIRYVSYDEDYYAKEMFLSDYSFMDASCAGSYQRYNERAGNITAETAKKLRSCPEVKEYGEFLTHEIDLTADNSLRKEVVDFYNQIDAYSGTMTRKESMSSQPGWIAGLEQLEETGRYRSVLIGAEGLVMDYVLYSDPLDGTFDPEKFATGEYVLSVGAAADDGLSAAPAGTKVEIAGRTFTVMASIQEWGIVPAGLNSRDAEFSLNYVMPSDTIRELYPDINIRQIMVNIDREKAEQFEKTAASILKEGGIVMERRSDEMREFRKSARAAVSVGAFAGILLFVISILGLLNVIMTKILSRRREFALYQSLGMEKKQIRRMVFYEGVTHGLISVAAAIPAAAVSLKYGMEMFYNSSLAYISNNDWAVTYHYSVLPLILMATVLLGFSLLVPQLCLNRTEQKSVVERMRYKE</sequence>
<feature type="transmembrane region" description="Helical" evidence="7">
    <location>
        <begin position="368"/>
        <end position="394"/>
    </location>
</feature>
<reference evidence="9" key="2">
    <citation type="submission" date="2021-04" db="EMBL/GenBank/DDBJ databases">
        <authorList>
            <person name="Gilroy R."/>
        </authorList>
    </citation>
    <scope>NUCLEOTIDE SEQUENCE</scope>
    <source>
        <strain evidence="9">CHK192-9172</strain>
    </source>
</reference>
<feature type="transmembrane region" description="Helical" evidence="7">
    <location>
        <begin position="776"/>
        <end position="803"/>
    </location>
</feature>
<feature type="transmembrane region" description="Helical" evidence="7">
    <location>
        <begin position="39"/>
        <end position="58"/>
    </location>
</feature>
<comment type="subcellular location">
    <subcellularLocation>
        <location evidence="1">Cell membrane</location>
        <topology evidence="1">Multi-pass membrane protein</topology>
    </subcellularLocation>
</comment>
<evidence type="ECO:0000313" key="9">
    <source>
        <dbReference type="EMBL" id="HIZ07748.1"/>
    </source>
</evidence>
<evidence type="ECO:0000313" key="10">
    <source>
        <dbReference type="Proteomes" id="UP000824024"/>
    </source>
</evidence>
<feature type="domain" description="ABC3 transporter permease C-terminal" evidence="8">
    <location>
        <begin position="731"/>
        <end position="845"/>
    </location>
</feature>
<dbReference type="InterPro" id="IPR050250">
    <property type="entry name" value="Macrolide_Exporter_MacB"/>
</dbReference>
<dbReference type="Proteomes" id="UP000824024">
    <property type="component" value="Unassembled WGS sequence"/>
</dbReference>
<dbReference type="AlphaFoldDB" id="A0A9D2D395"/>
<feature type="transmembrane region" description="Helical" evidence="7">
    <location>
        <begin position="724"/>
        <end position="748"/>
    </location>
</feature>
<evidence type="ECO:0000256" key="3">
    <source>
        <dbReference type="ARBA" id="ARBA00022692"/>
    </source>
</evidence>
<dbReference type="PANTHER" id="PTHR30572">
    <property type="entry name" value="MEMBRANE COMPONENT OF TRANSPORTER-RELATED"/>
    <property type="match status" value="1"/>
</dbReference>
<feature type="transmembrane region" description="Helical" evidence="7">
    <location>
        <begin position="823"/>
        <end position="844"/>
    </location>
</feature>
<dbReference type="InterPro" id="IPR003838">
    <property type="entry name" value="ABC3_permease_C"/>
</dbReference>
<keyword evidence="2" id="KW-1003">Cell membrane</keyword>
<dbReference type="GO" id="GO:0005886">
    <property type="term" value="C:plasma membrane"/>
    <property type="evidence" value="ECO:0007669"/>
    <property type="project" value="UniProtKB-SubCell"/>
</dbReference>
<keyword evidence="4 7" id="KW-1133">Transmembrane helix</keyword>
<evidence type="ECO:0000256" key="7">
    <source>
        <dbReference type="SAM" id="Phobius"/>
    </source>
</evidence>
<comment type="caution">
    <text evidence="9">The sequence shown here is derived from an EMBL/GenBank/DDBJ whole genome shotgun (WGS) entry which is preliminary data.</text>
</comment>
<evidence type="ECO:0000256" key="1">
    <source>
        <dbReference type="ARBA" id="ARBA00004651"/>
    </source>
</evidence>
<organism evidence="9 10">
    <name type="scientific">Candidatus Eubacterium avistercoris</name>
    <dbReference type="NCBI Taxonomy" id="2838567"/>
    <lineage>
        <taxon>Bacteria</taxon>
        <taxon>Bacillati</taxon>
        <taxon>Bacillota</taxon>
        <taxon>Clostridia</taxon>
        <taxon>Eubacteriales</taxon>
        <taxon>Eubacteriaceae</taxon>
        <taxon>Eubacterium</taxon>
    </lineage>
</organism>
<evidence type="ECO:0000256" key="5">
    <source>
        <dbReference type="ARBA" id="ARBA00023136"/>
    </source>
</evidence>
<evidence type="ECO:0000256" key="2">
    <source>
        <dbReference type="ARBA" id="ARBA00022475"/>
    </source>
</evidence>
<keyword evidence="3 7" id="KW-0812">Transmembrane</keyword>
<feature type="domain" description="ABC3 transporter permease C-terminal" evidence="8">
    <location>
        <begin position="280"/>
        <end position="397"/>
    </location>
</feature>
<gene>
    <name evidence="9" type="ORF">IAA08_07425</name>
</gene>
<proteinExistence type="inferred from homology"/>
<feature type="transmembrane region" description="Helical" evidence="7">
    <location>
        <begin position="272"/>
        <end position="297"/>
    </location>
</feature>
<feature type="transmembrane region" description="Helical" evidence="7">
    <location>
        <begin position="437"/>
        <end position="456"/>
    </location>
</feature>